<gene>
    <name evidence="3" type="ORF">BSTOLATCC_MIC16738</name>
</gene>
<evidence type="ECO:0000256" key="1">
    <source>
        <dbReference type="SAM" id="MobiDB-lite"/>
    </source>
</evidence>
<dbReference type="AlphaFoldDB" id="A0AAU9IY62"/>
<dbReference type="SUPFAM" id="SSF55277">
    <property type="entry name" value="GYF domain"/>
    <property type="match status" value="1"/>
</dbReference>
<dbReference type="InterPro" id="IPR003169">
    <property type="entry name" value="GYF"/>
</dbReference>
<sequence>MADNNRSRKLAPHYKQETVWKPKQPAKKRVLKYSREQVLQSYHDCPPPEILISEILQTIYSSKSLPPLQTPSSAFPNGIGEDLNSRKPAPRERKSEQLPEWYSEETTLALEIIPPKPAVIEEPKQESPTRVENAGEVVILVNKGKVKNLTEKLEECEFKENEFEEYSKVDVEVEEKLKNLLDETEEVPDWDDPDPIDLVMKEEAPVAVEVEEESVPEQPKQELQAEEAPKVPIAPVVPSYDKTLLDYHLAIGNPFATTLISFGILDENNRYFYPPDSKPFEKIWFYKDQEAKTQGPFSTIMMFNWTINGFFPPDLEIGIGNTGFFVPMNLFNSLPPLPEPVIYSRNWSQNQNRGHNRAKTLDEPEKGDKRADNRNKRYSNAGYKQKDEAATENLKNLLGLSRENNPRNDGRGKRGKN</sequence>
<evidence type="ECO:0000259" key="2">
    <source>
        <dbReference type="PROSITE" id="PS50829"/>
    </source>
</evidence>
<feature type="compositionally biased region" description="Basic and acidic residues" evidence="1">
    <location>
        <begin position="359"/>
        <end position="375"/>
    </location>
</feature>
<dbReference type="Proteomes" id="UP001162131">
    <property type="component" value="Unassembled WGS sequence"/>
</dbReference>
<feature type="domain" description="GYF" evidence="2">
    <location>
        <begin position="281"/>
        <end position="335"/>
    </location>
</feature>
<dbReference type="Pfam" id="PF02213">
    <property type="entry name" value="GYF"/>
    <property type="match status" value="1"/>
</dbReference>
<reference evidence="3" key="1">
    <citation type="submission" date="2021-09" db="EMBL/GenBank/DDBJ databases">
        <authorList>
            <consortium name="AG Swart"/>
            <person name="Singh M."/>
            <person name="Singh A."/>
            <person name="Seah K."/>
            <person name="Emmerich C."/>
        </authorList>
    </citation>
    <scope>NUCLEOTIDE SEQUENCE</scope>
    <source>
        <strain evidence="3">ATCC30299</strain>
    </source>
</reference>
<evidence type="ECO:0000313" key="4">
    <source>
        <dbReference type="Proteomes" id="UP001162131"/>
    </source>
</evidence>
<name>A0AAU9IY62_9CILI</name>
<organism evidence="3 4">
    <name type="scientific">Blepharisma stoltei</name>
    <dbReference type="NCBI Taxonomy" id="1481888"/>
    <lineage>
        <taxon>Eukaryota</taxon>
        <taxon>Sar</taxon>
        <taxon>Alveolata</taxon>
        <taxon>Ciliophora</taxon>
        <taxon>Postciliodesmatophora</taxon>
        <taxon>Heterotrichea</taxon>
        <taxon>Heterotrichida</taxon>
        <taxon>Blepharismidae</taxon>
        <taxon>Blepharisma</taxon>
    </lineage>
</organism>
<evidence type="ECO:0000313" key="3">
    <source>
        <dbReference type="EMBL" id="CAG9316630.1"/>
    </source>
</evidence>
<feature type="region of interest" description="Disordered" evidence="1">
    <location>
        <begin position="67"/>
        <end position="98"/>
    </location>
</feature>
<dbReference type="Gene3D" id="3.30.1490.40">
    <property type="match status" value="1"/>
</dbReference>
<dbReference type="PROSITE" id="PS50829">
    <property type="entry name" value="GYF"/>
    <property type="match status" value="1"/>
</dbReference>
<dbReference type="InterPro" id="IPR035445">
    <property type="entry name" value="GYF-like_dom_sf"/>
</dbReference>
<proteinExistence type="predicted"/>
<feature type="region of interest" description="Disordered" evidence="1">
    <location>
        <begin position="1"/>
        <end position="22"/>
    </location>
</feature>
<feature type="region of interest" description="Disordered" evidence="1">
    <location>
        <begin position="346"/>
        <end position="417"/>
    </location>
</feature>
<feature type="compositionally biased region" description="Basic and acidic residues" evidence="1">
    <location>
        <begin position="83"/>
        <end position="97"/>
    </location>
</feature>
<keyword evidence="4" id="KW-1185">Reference proteome</keyword>
<dbReference type="SMART" id="SM00444">
    <property type="entry name" value="GYF"/>
    <property type="match status" value="1"/>
</dbReference>
<dbReference type="EMBL" id="CAJZBQ010000016">
    <property type="protein sequence ID" value="CAG9316630.1"/>
    <property type="molecule type" value="Genomic_DNA"/>
</dbReference>
<protein>
    <recommendedName>
        <fullName evidence="2">GYF domain-containing protein</fullName>
    </recommendedName>
</protein>
<comment type="caution">
    <text evidence="3">The sequence shown here is derived from an EMBL/GenBank/DDBJ whole genome shotgun (WGS) entry which is preliminary data.</text>
</comment>
<accession>A0AAU9IY62</accession>
<feature type="compositionally biased region" description="Basic and acidic residues" evidence="1">
    <location>
        <begin position="404"/>
        <end position="417"/>
    </location>
</feature>